<dbReference type="OrthoDB" id="9809878at2"/>
<dbReference type="GO" id="GO:0009295">
    <property type="term" value="C:nucleoid"/>
    <property type="evidence" value="ECO:0007669"/>
    <property type="project" value="TreeGrafter"/>
</dbReference>
<evidence type="ECO:0000313" key="6">
    <source>
        <dbReference type="Proteomes" id="UP000002294"/>
    </source>
</evidence>
<evidence type="ECO:0000256" key="2">
    <source>
        <dbReference type="HAMAP-Rule" id="MF_00984"/>
    </source>
</evidence>
<comment type="subunit">
    <text evidence="2">Homotetramer.</text>
</comment>
<dbReference type="RefSeq" id="WP_015777742.1">
    <property type="nucleotide sequence ID" value="NC_013171.1"/>
</dbReference>
<dbReference type="GO" id="GO:0003697">
    <property type="term" value="F:single-stranded DNA binding"/>
    <property type="evidence" value="ECO:0007669"/>
    <property type="project" value="UniProtKB-UniRule"/>
</dbReference>
<dbReference type="HOGENOM" id="CLU_078758_6_2_9"/>
<dbReference type="Proteomes" id="UP000002294">
    <property type="component" value="Chromosome"/>
</dbReference>
<dbReference type="CDD" id="cd04496">
    <property type="entry name" value="SSB_OBF"/>
    <property type="match status" value="1"/>
</dbReference>
<organism evidence="5 6">
    <name type="scientific">Anaerococcus prevotii (strain ATCC 9321 / DSM 20548 / JCM 6508 / NCTC 11806 / PC1)</name>
    <name type="common">Peptostreptococcus prevotii</name>
    <name type="synonym">Peptococcus prevotii</name>
    <dbReference type="NCBI Taxonomy" id="525919"/>
    <lineage>
        <taxon>Bacteria</taxon>
        <taxon>Bacillati</taxon>
        <taxon>Bacillota</taxon>
        <taxon>Tissierellia</taxon>
        <taxon>Tissierellales</taxon>
        <taxon>Peptoniphilaceae</taxon>
        <taxon>Anaerococcus</taxon>
    </lineage>
</organism>
<dbReference type="SUPFAM" id="SSF50249">
    <property type="entry name" value="Nucleic acid-binding proteins"/>
    <property type="match status" value="1"/>
</dbReference>
<dbReference type="InterPro" id="IPR011344">
    <property type="entry name" value="ssDNA-bd"/>
</dbReference>
<dbReference type="EMBL" id="CP001708">
    <property type="protein sequence ID" value="ACV28839.1"/>
    <property type="molecule type" value="Genomic_DNA"/>
</dbReference>
<dbReference type="PROSITE" id="PS50935">
    <property type="entry name" value="SSB"/>
    <property type="match status" value="1"/>
</dbReference>
<sequence>MNKVILIGRIAKDFDLRYTPNGSPTCSFTLAVDKKMAKQKKQEAEAQGKPTADFPRIVAWGKQAENASAYLSKGSQCAVEGRIQTGSYQDKETGKTVYTTDILADNIEFLSSQNNAQNSIGKEKRQSRDNYTSNDGDFFEEDFEEVQDDGRIPF</sequence>
<reference evidence="5 6" key="1">
    <citation type="journal article" date="2009" name="Stand. Genomic Sci.">
        <title>Complete genome sequence of Anaerococcus prevotii type strain (PC1).</title>
        <authorList>
            <person name="Labutti K."/>
            <person name="Pukall R."/>
            <person name="Steenblock K."/>
            <person name="Glavina Del Rio T."/>
            <person name="Tice H."/>
            <person name="Copeland A."/>
            <person name="Cheng J.F."/>
            <person name="Lucas S."/>
            <person name="Chen F."/>
            <person name="Nolan M."/>
            <person name="Bruce D."/>
            <person name="Goodwin L."/>
            <person name="Pitluck S."/>
            <person name="Ivanova N."/>
            <person name="Mavromatis K."/>
            <person name="Ovchinnikova G."/>
            <person name="Pati A."/>
            <person name="Chen A."/>
            <person name="Palaniappan K."/>
            <person name="Land M."/>
            <person name="Hauser L."/>
            <person name="Chang Y.J."/>
            <person name="Jeffries C.D."/>
            <person name="Chain P."/>
            <person name="Saunders E."/>
            <person name="Brettin T."/>
            <person name="Detter J.C."/>
            <person name="Han C."/>
            <person name="Goker M."/>
            <person name="Bristow J."/>
            <person name="Eisen J.A."/>
            <person name="Markowitz V."/>
            <person name="Hugenholtz P."/>
            <person name="Kyrpides N.C."/>
            <person name="Klenk H.P."/>
            <person name="Lapidus A."/>
        </authorList>
    </citation>
    <scope>NUCLEOTIDE SEQUENCE [LARGE SCALE GENOMIC DNA]</scope>
    <source>
        <strain evidence="6">ATCC 9321 / DSM 20548 / JCM 6508 / NCTC 11806 / PC1</strain>
    </source>
</reference>
<keyword evidence="6" id="KW-1185">Reference proteome</keyword>
<feature type="region of interest" description="Disordered" evidence="4">
    <location>
        <begin position="113"/>
        <end position="154"/>
    </location>
</feature>
<dbReference type="AlphaFoldDB" id="C7RH78"/>
<dbReference type="eggNOG" id="COG0629">
    <property type="taxonomic scope" value="Bacteria"/>
</dbReference>
<dbReference type="Pfam" id="PF00436">
    <property type="entry name" value="SSB"/>
    <property type="match status" value="1"/>
</dbReference>
<dbReference type="NCBIfam" id="TIGR00621">
    <property type="entry name" value="ssb"/>
    <property type="match status" value="1"/>
</dbReference>
<protein>
    <recommendedName>
        <fullName evidence="2 3">Single-stranded DNA-binding protein</fullName>
        <shortName evidence="2">SSB</shortName>
    </recommendedName>
</protein>
<dbReference type="GO" id="GO:0006260">
    <property type="term" value="P:DNA replication"/>
    <property type="evidence" value="ECO:0007669"/>
    <property type="project" value="InterPro"/>
</dbReference>
<dbReference type="InterPro" id="IPR012340">
    <property type="entry name" value="NA-bd_OB-fold"/>
</dbReference>
<dbReference type="PANTHER" id="PTHR10302">
    <property type="entry name" value="SINGLE-STRANDED DNA-BINDING PROTEIN"/>
    <property type="match status" value="1"/>
</dbReference>
<dbReference type="STRING" id="525919.Apre_0811"/>
<gene>
    <name evidence="5" type="ordered locus">Apre_0811</name>
</gene>
<dbReference type="PANTHER" id="PTHR10302:SF27">
    <property type="entry name" value="SINGLE-STRANDED DNA-BINDING PROTEIN"/>
    <property type="match status" value="1"/>
</dbReference>
<proteinExistence type="inferred from homology"/>
<accession>C7RH78</accession>
<keyword evidence="1 2" id="KW-0238">DNA-binding</keyword>
<dbReference type="Gene3D" id="2.40.50.140">
    <property type="entry name" value="Nucleic acid-binding proteins"/>
    <property type="match status" value="1"/>
</dbReference>
<name>C7RH78_ANAPD</name>
<dbReference type="KEGG" id="apr:Apre_0811"/>
<dbReference type="InterPro" id="IPR000424">
    <property type="entry name" value="Primosome_PriB/ssb"/>
</dbReference>
<feature type="compositionally biased region" description="Acidic residues" evidence="4">
    <location>
        <begin position="137"/>
        <end position="147"/>
    </location>
</feature>
<evidence type="ECO:0000313" key="5">
    <source>
        <dbReference type="EMBL" id="ACV28839.1"/>
    </source>
</evidence>
<comment type="caution">
    <text evidence="2">Lacks conserved residue(s) required for the propagation of feature annotation.</text>
</comment>
<evidence type="ECO:0000256" key="1">
    <source>
        <dbReference type="ARBA" id="ARBA00023125"/>
    </source>
</evidence>
<evidence type="ECO:0000256" key="3">
    <source>
        <dbReference type="PIRNR" id="PIRNR002070"/>
    </source>
</evidence>
<dbReference type="PIRSF" id="PIRSF002070">
    <property type="entry name" value="SSB"/>
    <property type="match status" value="1"/>
</dbReference>
<evidence type="ECO:0000256" key="4">
    <source>
        <dbReference type="SAM" id="MobiDB-lite"/>
    </source>
</evidence>
<dbReference type="HAMAP" id="MF_00984">
    <property type="entry name" value="SSB"/>
    <property type="match status" value="1"/>
</dbReference>